<dbReference type="Gene3D" id="3.20.20.370">
    <property type="entry name" value="Glycoside hydrolase/deacetylase"/>
    <property type="match status" value="1"/>
</dbReference>
<dbReference type="GO" id="GO:0005975">
    <property type="term" value="P:carbohydrate metabolic process"/>
    <property type="evidence" value="ECO:0007669"/>
    <property type="project" value="InterPro"/>
</dbReference>
<dbReference type="STRING" id="1469647.BC351_36960"/>
<name>A0A1V4HBE8_9BACL</name>
<evidence type="ECO:0000313" key="6">
    <source>
        <dbReference type="EMBL" id="OPH49589.1"/>
    </source>
</evidence>
<evidence type="ECO:0000256" key="1">
    <source>
        <dbReference type="ARBA" id="ARBA00022723"/>
    </source>
</evidence>
<dbReference type="GO" id="GO:0046872">
    <property type="term" value="F:metal ion binding"/>
    <property type="evidence" value="ECO:0007669"/>
    <property type="project" value="UniProtKB-KW"/>
</dbReference>
<sequence>MKRTRTMWAITALIPLALAGCEQSSTAVQTLNSQKTAPAALVSPTPAASPAPSAKPGAASSPDTKEQDSIGQEVGSPKEEPVIVKSSQSARVSALKPVFSVGKGTVAITIDDGPTKDTSKLLKILKELDTHVTFFFLGQNAEKYHESVSQAVYDGHVVGYHSDTHPQMTKMSYDDQLKEFKSGLDKLTKWDKNPITLFRPPYGAYNNDTKLITEDNHMSMVLWNEDTKDWSSTNAAAIAKSVLAQVQSGSIIVMHDHPSTIAALPDIIKGIKSKGYKLVTIPSK</sequence>
<protein>
    <recommendedName>
        <fullName evidence="5">NodB homology domain-containing protein</fullName>
    </recommendedName>
</protein>
<keyword evidence="4" id="KW-0732">Signal</keyword>
<dbReference type="InterPro" id="IPR002509">
    <property type="entry name" value="NODB_dom"/>
</dbReference>
<keyword evidence="1" id="KW-0479">Metal-binding</keyword>
<keyword evidence="2" id="KW-0378">Hydrolase</keyword>
<gene>
    <name evidence="6" type="ORF">BC351_36960</name>
</gene>
<organism evidence="6 7">
    <name type="scientific">Paenibacillus ferrarius</name>
    <dbReference type="NCBI Taxonomy" id="1469647"/>
    <lineage>
        <taxon>Bacteria</taxon>
        <taxon>Bacillati</taxon>
        <taxon>Bacillota</taxon>
        <taxon>Bacilli</taxon>
        <taxon>Bacillales</taxon>
        <taxon>Paenibacillaceae</taxon>
        <taxon>Paenibacillus</taxon>
    </lineage>
</organism>
<keyword evidence="7" id="KW-1185">Reference proteome</keyword>
<dbReference type="CDD" id="cd10917">
    <property type="entry name" value="CE4_NodB_like_6s_7s"/>
    <property type="match status" value="1"/>
</dbReference>
<dbReference type="OrthoDB" id="9812065at2"/>
<dbReference type="InterPro" id="IPR050248">
    <property type="entry name" value="Polysacc_deacetylase_ArnD"/>
</dbReference>
<feature type="region of interest" description="Disordered" evidence="3">
    <location>
        <begin position="39"/>
        <end position="87"/>
    </location>
</feature>
<feature type="chain" id="PRO_5012799139" description="NodB homology domain-containing protein" evidence="4">
    <location>
        <begin position="28"/>
        <end position="284"/>
    </location>
</feature>
<feature type="compositionally biased region" description="Low complexity" evidence="3">
    <location>
        <begin position="39"/>
        <end position="62"/>
    </location>
</feature>
<dbReference type="InterPro" id="IPR011330">
    <property type="entry name" value="Glyco_hydro/deAcase_b/a-brl"/>
</dbReference>
<feature type="domain" description="NodB homology" evidence="5">
    <location>
        <begin position="104"/>
        <end position="279"/>
    </location>
</feature>
<evidence type="ECO:0000256" key="4">
    <source>
        <dbReference type="SAM" id="SignalP"/>
    </source>
</evidence>
<dbReference type="AlphaFoldDB" id="A0A1V4HBE8"/>
<dbReference type="GO" id="GO:0016810">
    <property type="term" value="F:hydrolase activity, acting on carbon-nitrogen (but not peptide) bonds"/>
    <property type="evidence" value="ECO:0007669"/>
    <property type="project" value="InterPro"/>
</dbReference>
<dbReference type="PROSITE" id="PS51677">
    <property type="entry name" value="NODB"/>
    <property type="match status" value="1"/>
</dbReference>
<dbReference type="PANTHER" id="PTHR10587:SF133">
    <property type="entry name" value="CHITIN DEACETYLASE 1-RELATED"/>
    <property type="match status" value="1"/>
</dbReference>
<dbReference type="GO" id="GO:0016020">
    <property type="term" value="C:membrane"/>
    <property type="evidence" value="ECO:0007669"/>
    <property type="project" value="TreeGrafter"/>
</dbReference>
<evidence type="ECO:0000256" key="2">
    <source>
        <dbReference type="ARBA" id="ARBA00022801"/>
    </source>
</evidence>
<dbReference type="PANTHER" id="PTHR10587">
    <property type="entry name" value="GLYCOSYL TRANSFERASE-RELATED"/>
    <property type="match status" value="1"/>
</dbReference>
<reference evidence="7" key="1">
    <citation type="submission" date="2016-07" db="EMBL/GenBank/DDBJ databases">
        <authorList>
            <person name="Florea S."/>
            <person name="Webb J.S."/>
            <person name="Jaromczyk J."/>
            <person name="Schardl C.L."/>
        </authorList>
    </citation>
    <scope>NUCLEOTIDE SEQUENCE [LARGE SCALE GENOMIC DNA]</scope>
    <source>
        <strain evidence="7">CY1</strain>
    </source>
</reference>
<dbReference type="EMBL" id="MBTG01000038">
    <property type="protein sequence ID" value="OPH49589.1"/>
    <property type="molecule type" value="Genomic_DNA"/>
</dbReference>
<evidence type="ECO:0000259" key="5">
    <source>
        <dbReference type="PROSITE" id="PS51677"/>
    </source>
</evidence>
<dbReference type="SUPFAM" id="SSF88713">
    <property type="entry name" value="Glycoside hydrolase/deacetylase"/>
    <property type="match status" value="1"/>
</dbReference>
<evidence type="ECO:0000313" key="7">
    <source>
        <dbReference type="Proteomes" id="UP000190626"/>
    </source>
</evidence>
<dbReference type="Proteomes" id="UP000190626">
    <property type="component" value="Unassembled WGS sequence"/>
</dbReference>
<proteinExistence type="predicted"/>
<comment type="caution">
    <text evidence="6">The sequence shown here is derived from an EMBL/GenBank/DDBJ whole genome shotgun (WGS) entry which is preliminary data.</text>
</comment>
<dbReference type="PROSITE" id="PS51257">
    <property type="entry name" value="PROKAR_LIPOPROTEIN"/>
    <property type="match status" value="1"/>
</dbReference>
<feature type="signal peptide" evidence="4">
    <location>
        <begin position="1"/>
        <end position="27"/>
    </location>
</feature>
<dbReference type="RefSeq" id="WP_079418301.1">
    <property type="nucleotide sequence ID" value="NZ_MBTG01000038.1"/>
</dbReference>
<accession>A0A1V4HBE8</accession>
<evidence type="ECO:0000256" key="3">
    <source>
        <dbReference type="SAM" id="MobiDB-lite"/>
    </source>
</evidence>
<dbReference type="Pfam" id="PF01522">
    <property type="entry name" value="Polysacc_deac_1"/>
    <property type="match status" value="1"/>
</dbReference>